<evidence type="ECO:0000256" key="2">
    <source>
        <dbReference type="SAM" id="Phobius"/>
    </source>
</evidence>
<evidence type="ECO:0008006" key="5">
    <source>
        <dbReference type="Google" id="ProtNLM"/>
    </source>
</evidence>
<sequence>MSAYTPFTNFARSNAADATSNGAADDDQAVLQVVSIWLNRLQLISVVTTFFAGMDGTFLGFTAPFTADTDVTDTSQLVHACLAGALVFHLFAAIISYIASFALIRFQLVDAEGNEVTQSMPSTGTDAENPAPASTKETPANTMTKAEATNIPPSASDPLSTSSSSSRIRVQQVHLFRLSTLSLHKAPPQPQHEKAPIALLLWVHTVCITLSSLGFVLAVVGVVAYVWNMLATSVSIFTTICLGISFIALASVLR</sequence>
<dbReference type="OrthoDB" id="2653987at2759"/>
<feature type="compositionally biased region" description="Low complexity" evidence="1">
    <location>
        <begin position="152"/>
        <end position="166"/>
    </location>
</feature>
<evidence type="ECO:0000256" key="1">
    <source>
        <dbReference type="SAM" id="MobiDB-lite"/>
    </source>
</evidence>
<evidence type="ECO:0000313" key="3">
    <source>
        <dbReference type="EMBL" id="TFK50994.1"/>
    </source>
</evidence>
<keyword evidence="2" id="KW-0472">Membrane</keyword>
<dbReference type="Proteomes" id="UP000305948">
    <property type="component" value="Unassembled WGS sequence"/>
</dbReference>
<reference evidence="3 4" key="1">
    <citation type="journal article" date="2019" name="Nat. Ecol. Evol.">
        <title>Megaphylogeny resolves global patterns of mushroom evolution.</title>
        <authorList>
            <person name="Varga T."/>
            <person name="Krizsan K."/>
            <person name="Foldi C."/>
            <person name="Dima B."/>
            <person name="Sanchez-Garcia M."/>
            <person name="Sanchez-Ramirez S."/>
            <person name="Szollosi G.J."/>
            <person name="Szarkandi J.G."/>
            <person name="Papp V."/>
            <person name="Albert L."/>
            <person name="Andreopoulos W."/>
            <person name="Angelini C."/>
            <person name="Antonin V."/>
            <person name="Barry K.W."/>
            <person name="Bougher N.L."/>
            <person name="Buchanan P."/>
            <person name="Buyck B."/>
            <person name="Bense V."/>
            <person name="Catcheside P."/>
            <person name="Chovatia M."/>
            <person name="Cooper J."/>
            <person name="Damon W."/>
            <person name="Desjardin D."/>
            <person name="Finy P."/>
            <person name="Geml J."/>
            <person name="Haridas S."/>
            <person name="Hughes K."/>
            <person name="Justo A."/>
            <person name="Karasinski D."/>
            <person name="Kautmanova I."/>
            <person name="Kiss B."/>
            <person name="Kocsube S."/>
            <person name="Kotiranta H."/>
            <person name="LaButti K.M."/>
            <person name="Lechner B.E."/>
            <person name="Liimatainen K."/>
            <person name="Lipzen A."/>
            <person name="Lukacs Z."/>
            <person name="Mihaltcheva S."/>
            <person name="Morgado L.N."/>
            <person name="Niskanen T."/>
            <person name="Noordeloos M.E."/>
            <person name="Ohm R.A."/>
            <person name="Ortiz-Santana B."/>
            <person name="Ovrebo C."/>
            <person name="Racz N."/>
            <person name="Riley R."/>
            <person name="Savchenko A."/>
            <person name="Shiryaev A."/>
            <person name="Soop K."/>
            <person name="Spirin V."/>
            <person name="Szebenyi C."/>
            <person name="Tomsovsky M."/>
            <person name="Tulloss R.E."/>
            <person name="Uehling J."/>
            <person name="Grigoriev I.V."/>
            <person name="Vagvolgyi C."/>
            <person name="Papp T."/>
            <person name="Martin F.M."/>
            <person name="Miettinen O."/>
            <person name="Hibbett D.S."/>
            <person name="Nagy L.G."/>
        </authorList>
    </citation>
    <scope>NUCLEOTIDE SEQUENCE [LARGE SCALE GENOMIC DNA]</scope>
    <source>
        <strain evidence="3 4">OMC1185</strain>
    </source>
</reference>
<accession>A0A5C3N073</accession>
<evidence type="ECO:0000313" key="4">
    <source>
        <dbReference type="Proteomes" id="UP000305948"/>
    </source>
</evidence>
<organism evidence="3 4">
    <name type="scientific">Heliocybe sulcata</name>
    <dbReference type="NCBI Taxonomy" id="5364"/>
    <lineage>
        <taxon>Eukaryota</taxon>
        <taxon>Fungi</taxon>
        <taxon>Dikarya</taxon>
        <taxon>Basidiomycota</taxon>
        <taxon>Agaricomycotina</taxon>
        <taxon>Agaricomycetes</taxon>
        <taxon>Gloeophyllales</taxon>
        <taxon>Gloeophyllaceae</taxon>
        <taxon>Heliocybe</taxon>
    </lineage>
</organism>
<proteinExistence type="predicted"/>
<dbReference type="AlphaFoldDB" id="A0A5C3N073"/>
<keyword evidence="4" id="KW-1185">Reference proteome</keyword>
<feature type="transmembrane region" description="Helical" evidence="2">
    <location>
        <begin position="77"/>
        <end position="99"/>
    </location>
</feature>
<feature type="region of interest" description="Disordered" evidence="1">
    <location>
        <begin position="147"/>
        <end position="166"/>
    </location>
</feature>
<dbReference type="STRING" id="5364.A0A5C3N073"/>
<feature type="compositionally biased region" description="Polar residues" evidence="1">
    <location>
        <begin position="116"/>
        <end position="126"/>
    </location>
</feature>
<keyword evidence="2" id="KW-1133">Transmembrane helix</keyword>
<gene>
    <name evidence="3" type="ORF">OE88DRAFT_1660170</name>
</gene>
<dbReference type="EMBL" id="ML213512">
    <property type="protein sequence ID" value="TFK50994.1"/>
    <property type="molecule type" value="Genomic_DNA"/>
</dbReference>
<protein>
    <recommendedName>
        <fullName evidence="5">Transmembrane protein</fullName>
    </recommendedName>
</protein>
<feature type="transmembrane region" description="Helical" evidence="2">
    <location>
        <begin position="43"/>
        <end position="65"/>
    </location>
</feature>
<feature type="transmembrane region" description="Helical" evidence="2">
    <location>
        <begin position="199"/>
        <end position="227"/>
    </location>
</feature>
<feature type="transmembrane region" description="Helical" evidence="2">
    <location>
        <begin position="233"/>
        <end position="253"/>
    </location>
</feature>
<name>A0A5C3N073_9AGAM</name>
<keyword evidence="2" id="KW-0812">Transmembrane</keyword>
<feature type="region of interest" description="Disordered" evidence="1">
    <location>
        <begin position="116"/>
        <end position="141"/>
    </location>
</feature>